<gene>
    <name evidence="9" type="primary">hisC</name>
    <name evidence="11" type="ORF">CU669_06530</name>
</gene>
<comment type="pathway">
    <text evidence="2 9">Amino-acid biosynthesis; L-histidine biosynthesis; L-histidine from 5-phospho-alpha-D-ribose 1-diphosphate: step 7/9.</text>
</comment>
<dbReference type="InterPro" id="IPR005861">
    <property type="entry name" value="HisP_aminotrans"/>
</dbReference>
<name>A0A364P117_9PROT</name>
<dbReference type="Gene3D" id="3.90.1150.10">
    <property type="entry name" value="Aspartate Aminotransferase, domain 1"/>
    <property type="match status" value="1"/>
</dbReference>
<dbReference type="GO" id="GO:0004400">
    <property type="term" value="F:histidinol-phosphate transaminase activity"/>
    <property type="evidence" value="ECO:0007669"/>
    <property type="project" value="UniProtKB-UniRule"/>
</dbReference>
<evidence type="ECO:0000256" key="5">
    <source>
        <dbReference type="ARBA" id="ARBA00022576"/>
    </source>
</evidence>
<dbReference type="HAMAP" id="MF_01023">
    <property type="entry name" value="HisC_aminotrans_2"/>
    <property type="match status" value="1"/>
</dbReference>
<evidence type="ECO:0000256" key="8">
    <source>
        <dbReference type="ARBA" id="ARBA00047481"/>
    </source>
</evidence>
<comment type="subunit">
    <text evidence="4 9">Homodimer.</text>
</comment>
<keyword evidence="12" id="KW-1185">Reference proteome</keyword>
<dbReference type="GO" id="GO:0030170">
    <property type="term" value="F:pyridoxal phosphate binding"/>
    <property type="evidence" value="ECO:0007669"/>
    <property type="project" value="InterPro"/>
</dbReference>
<evidence type="ECO:0000313" key="11">
    <source>
        <dbReference type="EMBL" id="RAU23024.1"/>
    </source>
</evidence>
<dbReference type="Pfam" id="PF00155">
    <property type="entry name" value="Aminotran_1_2"/>
    <property type="match status" value="1"/>
</dbReference>
<dbReference type="Proteomes" id="UP000251075">
    <property type="component" value="Unassembled WGS sequence"/>
</dbReference>
<dbReference type="EMBL" id="PGTO01000003">
    <property type="protein sequence ID" value="RAU23024.1"/>
    <property type="molecule type" value="Genomic_DNA"/>
</dbReference>
<dbReference type="RefSeq" id="WP_112143006.1">
    <property type="nucleotide sequence ID" value="NZ_PGTO01000003.1"/>
</dbReference>
<proteinExistence type="inferred from homology"/>
<organism evidence="11 12">
    <name type="scientific">Paramagnetospirillum kuznetsovii</name>
    <dbReference type="NCBI Taxonomy" id="2053833"/>
    <lineage>
        <taxon>Bacteria</taxon>
        <taxon>Pseudomonadati</taxon>
        <taxon>Pseudomonadota</taxon>
        <taxon>Alphaproteobacteria</taxon>
        <taxon>Rhodospirillales</taxon>
        <taxon>Magnetospirillaceae</taxon>
        <taxon>Paramagnetospirillum</taxon>
    </lineage>
</organism>
<dbReference type="InterPro" id="IPR015421">
    <property type="entry name" value="PyrdxlP-dep_Trfase_major"/>
</dbReference>
<evidence type="ECO:0000256" key="9">
    <source>
        <dbReference type="HAMAP-Rule" id="MF_01023"/>
    </source>
</evidence>
<keyword evidence="6 9" id="KW-0808">Transferase</keyword>
<dbReference type="EC" id="2.6.1.9" evidence="9"/>
<dbReference type="CDD" id="cd00609">
    <property type="entry name" value="AAT_like"/>
    <property type="match status" value="1"/>
</dbReference>
<dbReference type="PANTHER" id="PTHR43643">
    <property type="entry name" value="HISTIDINOL-PHOSPHATE AMINOTRANSFERASE 2"/>
    <property type="match status" value="1"/>
</dbReference>
<keyword evidence="7 9" id="KW-0663">Pyridoxal phosphate</keyword>
<dbReference type="GO" id="GO:0000105">
    <property type="term" value="P:L-histidine biosynthetic process"/>
    <property type="evidence" value="ECO:0007669"/>
    <property type="project" value="UniProtKB-UniRule"/>
</dbReference>
<comment type="similarity">
    <text evidence="3 9">Belongs to the class-II pyridoxal-phosphate-dependent aminotransferase family. Histidinol-phosphate aminotransferase subfamily.</text>
</comment>
<keyword evidence="9" id="KW-0368">Histidine biosynthesis</keyword>
<dbReference type="UniPathway" id="UPA00031">
    <property type="reaction ID" value="UER00012"/>
</dbReference>
<evidence type="ECO:0000259" key="10">
    <source>
        <dbReference type="Pfam" id="PF00155"/>
    </source>
</evidence>
<dbReference type="AlphaFoldDB" id="A0A364P117"/>
<dbReference type="InterPro" id="IPR050106">
    <property type="entry name" value="HistidinolP_aminotransfase"/>
</dbReference>
<keyword evidence="9" id="KW-0028">Amino-acid biosynthesis</keyword>
<dbReference type="InterPro" id="IPR015424">
    <property type="entry name" value="PyrdxlP-dep_Trfase"/>
</dbReference>
<comment type="cofactor">
    <cofactor evidence="1 9">
        <name>pyridoxal 5'-phosphate</name>
        <dbReference type="ChEBI" id="CHEBI:597326"/>
    </cofactor>
</comment>
<comment type="caution">
    <text evidence="11">The sequence shown here is derived from an EMBL/GenBank/DDBJ whole genome shotgun (WGS) entry which is preliminary data.</text>
</comment>
<evidence type="ECO:0000256" key="3">
    <source>
        <dbReference type="ARBA" id="ARBA00007970"/>
    </source>
</evidence>
<feature type="domain" description="Aminotransferase class I/classII large" evidence="10">
    <location>
        <begin position="29"/>
        <end position="356"/>
    </location>
</feature>
<dbReference type="InterPro" id="IPR015422">
    <property type="entry name" value="PyrdxlP-dep_Trfase_small"/>
</dbReference>
<dbReference type="PANTHER" id="PTHR43643:SF3">
    <property type="entry name" value="HISTIDINOL-PHOSPHATE AMINOTRANSFERASE"/>
    <property type="match status" value="1"/>
</dbReference>
<protein>
    <recommendedName>
        <fullName evidence="9">Histidinol-phosphate aminotransferase</fullName>
        <ecNumber evidence="9">2.6.1.9</ecNumber>
    </recommendedName>
    <alternativeName>
        <fullName evidence="9">Imidazole acetol-phosphate transaminase</fullName>
    </alternativeName>
</protein>
<evidence type="ECO:0000256" key="7">
    <source>
        <dbReference type="ARBA" id="ARBA00022898"/>
    </source>
</evidence>
<dbReference type="NCBIfam" id="TIGR01141">
    <property type="entry name" value="hisC"/>
    <property type="match status" value="1"/>
</dbReference>
<feature type="modified residue" description="N6-(pyridoxal phosphate)lysine" evidence="9">
    <location>
        <position position="220"/>
    </location>
</feature>
<dbReference type="OrthoDB" id="9809616at2"/>
<evidence type="ECO:0000313" key="12">
    <source>
        <dbReference type="Proteomes" id="UP000251075"/>
    </source>
</evidence>
<evidence type="ECO:0000256" key="1">
    <source>
        <dbReference type="ARBA" id="ARBA00001933"/>
    </source>
</evidence>
<evidence type="ECO:0000256" key="2">
    <source>
        <dbReference type="ARBA" id="ARBA00005011"/>
    </source>
</evidence>
<dbReference type="InterPro" id="IPR004839">
    <property type="entry name" value="Aminotransferase_I/II_large"/>
</dbReference>
<sequence length="363" mass="38518">MTAPAPRPGIMDIRPYVGGESAIEGVSRTIKLSSNEGALGPSPKAMEAMKAMAGEIHRYPDGGAESLRMAIGARYGLDPARIVCGAGSDELLGILCRAYSGPGDEVLYSAHGFLMYAIAAKACGATPVTAPEVDLTANVDNLLKAVTPKTKIVFLANPNNPTGTYIPASEVARLRAGLPPHILLVIDAAYAEFVSRNDYTEGNELVDAGDNTIVCRTFSKMFALGGLRLGWAYGPENIIGVLNRVRNPFNVGSAALAAGLAAFEDKDYAELCKRHNDYWLPWLSEQVTKLGLTVVPSVGNFILVRFPAGEGKDATAADKFLRSKGVIVRAMGAYGLGDSLRITIGTGEENQIVVDTLREFVKG</sequence>
<keyword evidence="5 9" id="KW-0032">Aminotransferase</keyword>
<dbReference type="Gene3D" id="3.40.640.10">
    <property type="entry name" value="Type I PLP-dependent aspartate aminotransferase-like (Major domain)"/>
    <property type="match status" value="1"/>
</dbReference>
<reference evidence="11 12" key="1">
    <citation type="submission" date="2017-11" db="EMBL/GenBank/DDBJ databases">
        <title>Draft genome sequence of magnetotactic bacterium Magnetospirillum kuznetsovii LBB-42.</title>
        <authorList>
            <person name="Grouzdev D.S."/>
            <person name="Rysina M.S."/>
            <person name="Baslerov R.V."/>
            <person name="Koziaeva V."/>
        </authorList>
    </citation>
    <scope>NUCLEOTIDE SEQUENCE [LARGE SCALE GENOMIC DNA]</scope>
    <source>
        <strain evidence="11 12">LBB-42</strain>
    </source>
</reference>
<accession>A0A364P117</accession>
<comment type="catalytic activity">
    <reaction evidence="8 9">
        <text>L-histidinol phosphate + 2-oxoglutarate = 3-(imidazol-4-yl)-2-oxopropyl phosphate + L-glutamate</text>
        <dbReference type="Rhea" id="RHEA:23744"/>
        <dbReference type="ChEBI" id="CHEBI:16810"/>
        <dbReference type="ChEBI" id="CHEBI:29985"/>
        <dbReference type="ChEBI" id="CHEBI:57766"/>
        <dbReference type="ChEBI" id="CHEBI:57980"/>
        <dbReference type="EC" id="2.6.1.9"/>
    </reaction>
</comment>
<evidence type="ECO:0000256" key="6">
    <source>
        <dbReference type="ARBA" id="ARBA00022679"/>
    </source>
</evidence>
<dbReference type="SUPFAM" id="SSF53383">
    <property type="entry name" value="PLP-dependent transferases"/>
    <property type="match status" value="1"/>
</dbReference>
<evidence type="ECO:0000256" key="4">
    <source>
        <dbReference type="ARBA" id="ARBA00011738"/>
    </source>
</evidence>